<evidence type="ECO:0000256" key="3">
    <source>
        <dbReference type="ARBA" id="ARBA00022475"/>
    </source>
</evidence>
<accession>A0A1B9AT89</accession>
<evidence type="ECO:0000256" key="1">
    <source>
        <dbReference type="ARBA" id="ARBA00004167"/>
    </source>
</evidence>
<sequence length="243" mass="27552">MDRECDHLLSFMADDLDQRAKKKFEQHLHHCPDCSKEYKIMTDIWHSLYLDIEEKEVPETLKSEVMAFVFDDQEKYEKTSWLARISQWMGWLSRQFSPVASITVLLLMVVSVALTISNNQLRHETIQGNLPVEVVSTFSLQAAELGNPLNTDGSAIVLQQGEEKRLVVQVDDLPELNGSEVYQVWLLRNGKRENAGIFKPNKSGEGALTYELAHDTQFDQIGITVEPDPYSTAPRGKKIVGSS</sequence>
<protein>
    <recommendedName>
        <fullName evidence="8">Regulator of SigK</fullName>
    </recommendedName>
    <alternativeName>
        <fullName evidence="7">Sigma-K anti-sigma factor RskA</fullName>
    </alternativeName>
</protein>
<dbReference type="AlphaFoldDB" id="A0A1B9AT89"/>
<feature type="domain" description="Anti-sigma K factor RskA C-terminal" evidence="9">
    <location>
        <begin position="109"/>
        <end position="234"/>
    </location>
</feature>
<dbReference type="InterPro" id="IPR051474">
    <property type="entry name" value="Anti-sigma-K/W_factor"/>
</dbReference>
<evidence type="ECO:0000256" key="6">
    <source>
        <dbReference type="ARBA" id="ARBA00023136"/>
    </source>
</evidence>
<comment type="subcellular location">
    <subcellularLocation>
        <location evidence="2">Cell membrane</location>
    </subcellularLocation>
    <subcellularLocation>
        <location evidence="1">Membrane</location>
        <topology evidence="1">Single-pass membrane protein</topology>
    </subcellularLocation>
</comment>
<dbReference type="PANTHER" id="PTHR37461:SF1">
    <property type="entry name" value="ANTI-SIGMA-K FACTOR RSKA"/>
    <property type="match status" value="1"/>
</dbReference>
<organism evidence="10 11">
    <name type="scientific">Pseudobacillus wudalianchiensis</name>
    <dbReference type="NCBI Taxonomy" id="1743143"/>
    <lineage>
        <taxon>Bacteria</taxon>
        <taxon>Bacillati</taxon>
        <taxon>Bacillota</taxon>
        <taxon>Bacilli</taxon>
        <taxon>Bacillales</taxon>
        <taxon>Bacillaceae</taxon>
        <taxon>Pseudobacillus</taxon>
    </lineage>
</organism>
<evidence type="ECO:0000259" key="9">
    <source>
        <dbReference type="Pfam" id="PF10099"/>
    </source>
</evidence>
<dbReference type="Gene3D" id="1.10.10.1320">
    <property type="entry name" value="Anti-sigma factor, zinc-finger domain"/>
    <property type="match status" value="1"/>
</dbReference>
<dbReference type="RefSeq" id="WP_065410529.1">
    <property type="nucleotide sequence ID" value="NZ_MAYT01000023.1"/>
</dbReference>
<dbReference type="GO" id="GO:0016989">
    <property type="term" value="F:sigma factor antagonist activity"/>
    <property type="evidence" value="ECO:0007669"/>
    <property type="project" value="TreeGrafter"/>
</dbReference>
<keyword evidence="3" id="KW-1003">Cell membrane</keyword>
<evidence type="ECO:0000313" key="10">
    <source>
        <dbReference type="EMBL" id="OCA87073.1"/>
    </source>
</evidence>
<dbReference type="GO" id="GO:0005886">
    <property type="term" value="C:plasma membrane"/>
    <property type="evidence" value="ECO:0007669"/>
    <property type="project" value="UniProtKB-SubCell"/>
</dbReference>
<evidence type="ECO:0000256" key="7">
    <source>
        <dbReference type="ARBA" id="ARBA00029829"/>
    </source>
</evidence>
<dbReference type="EMBL" id="MAYT01000023">
    <property type="protein sequence ID" value="OCA87073.1"/>
    <property type="molecule type" value="Genomic_DNA"/>
</dbReference>
<dbReference type="Pfam" id="PF10099">
    <property type="entry name" value="RskA_C"/>
    <property type="match status" value="1"/>
</dbReference>
<evidence type="ECO:0000256" key="5">
    <source>
        <dbReference type="ARBA" id="ARBA00022989"/>
    </source>
</evidence>
<keyword evidence="4" id="KW-0812">Transmembrane</keyword>
<keyword evidence="11" id="KW-1185">Reference proteome</keyword>
<evidence type="ECO:0000256" key="4">
    <source>
        <dbReference type="ARBA" id="ARBA00022692"/>
    </source>
</evidence>
<name>A0A1B9AT89_9BACI</name>
<proteinExistence type="predicted"/>
<gene>
    <name evidence="10" type="ORF">A8F95_07295</name>
</gene>
<dbReference type="InterPro" id="IPR018764">
    <property type="entry name" value="RskA_C"/>
</dbReference>
<evidence type="ECO:0000313" key="11">
    <source>
        <dbReference type="Proteomes" id="UP000092578"/>
    </source>
</evidence>
<dbReference type="Proteomes" id="UP000092578">
    <property type="component" value="Unassembled WGS sequence"/>
</dbReference>
<keyword evidence="6" id="KW-0472">Membrane</keyword>
<dbReference type="PANTHER" id="PTHR37461">
    <property type="entry name" value="ANTI-SIGMA-K FACTOR RSKA"/>
    <property type="match status" value="1"/>
</dbReference>
<dbReference type="InterPro" id="IPR041916">
    <property type="entry name" value="Anti_sigma_zinc_sf"/>
</dbReference>
<evidence type="ECO:0000256" key="8">
    <source>
        <dbReference type="ARBA" id="ARBA00030803"/>
    </source>
</evidence>
<keyword evidence="5" id="KW-1133">Transmembrane helix</keyword>
<dbReference type="GO" id="GO:0006417">
    <property type="term" value="P:regulation of translation"/>
    <property type="evidence" value="ECO:0007669"/>
    <property type="project" value="TreeGrafter"/>
</dbReference>
<evidence type="ECO:0000256" key="2">
    <source>
        <dbReference type="ARBA" id="ARBA00004236"/>
    </source>
</evidence>
<reference evidence="11" key="1">
    <citation type="submission" date="2016-05" db="EMBL/GenBank/DDBJ databases">
        <authorList>
            <person name="Liu B."/>
            <person name="Wang J."/>
            <person name="Zhu Y."/>
            <person name="Liu G."/>
            <person name="Chen Q."/>
            <person name="Chen Z."/>
            <person name="Lan J."/>
            <person name="Che J."/>
            <person name="Ge C."/>
            <person name="Shi H."/>
            <person name="Pan Z."/>
            <person name="Liu X."/>
        </authorList>
    </citation>
    <scope>NUCLEOTIDE SEQUENCE [LARGE SCALE GENOMIC DNA]</scope>
    <source>
        <strain evidence="11">FJAT-27215</strain>
    </source>
</reference>
<comment type="caution">
    <text evidence="10">The sequence shown here is derived from an EMBL/GenBank/DDBJ whole genome shotgun (WGS) entry which is preliminary data.</text>
</comment>